<gene>
    <name evidence="10" type="ORF">CVIRNUC_000307</name>
</gene>
<evidence type="ECO:0000256" key="3">
    <source>
        <dbReference type="ARBA" id="ARBA00022640"/>
    </source>
</evidence>
<evidence type="ECO:0000313" key="10">
    <source>
        <dbReference type="EMBL" id="CAK0733633.1"/>
    </source>
</evidence>
<evidence type="ECO:0000256" key="1">
    <source>
        <dbReference type="ARBA" id="ARBA00004229"/>
    </source>
</evidence>
<dbReference type="Gene3D" id="3.40.50.1820">
    <property type="entry name" value="alpha/beta hydrolase"/>
    <property type="match status" value="1"/>
</dbReference>
<keyword evidence="11" id="KW-1185">Reference proteome</keyword>
<dbReference type="GO" id="GO:0016042">
    <property type="term" value="P:lipid catabolic process"/>
    <property type="evidence" value="ECO:0007669"/>
    <property type="project" value="UniProtKB-KW"/>
</dbReference>
<keyword evidence="7" id="KW-0443">Lipid metabolism</keyword>
<evidence type="ECO:0000256" key="5">
    <source>
        <dbReference type="ARBA" id="ARBA00022946"/>
    </source>
</evidence>
<organism evidence="10 11">
    <name type="scientific">Coccomyxa viridis</name>
    <dbReference type="NCBI Taxonomy" id="1274662"/>
    <lineage>
        <taxon>Eukaryota</taxon>
        <taxon>Viridiplantae</taxon>
        <taxon>Chlorophyta</taxon>
        <taxon>core chlorophytes</taxon>
        <taxon>Trebouxiophyceae</taxon>
        <taxon>Trebouxiophyceae incertae sedis</taxon>
        <taxon>Coccomyxaceae</taxon>
        <taxon>Coccomyxa</taxon>
    </lineage>
</organism>
<evidence type="ECO:0000256" key="2">
    <source>
        <dbReference type="ARBA" id="ARBA00022528"/>
    </source>
</evidence>
<evidence type="ECO:0000256" key="7">
    <source>
        <dbReference type="ARBA" id="ARBA00023098"/>
    </source>
</evidence>
<evidence type="ECO:0000313" key="11">
    <source>
        <dbReference type="Proteomes" id="UP001314263"/>
    </source>
</evidence>
<dbReference type="EMBL" id="CAUYUE010000001">
    <property type="protein sequence ID" value="CAK0733633.1"/>
    <property type="molecule type" value="Genomic_DNA"/>
</dbReference>
<sequence length="557" mass="62381">MSLLMGSLTSEFSSSCTSAGSDRRPYDPRMRSTSCCVGARGSEALALSSSRPAHRGQQVCRMTVLDSNDSLQQHGVKIDGYLQENDDLLPQPRQFLPRPVVKGGPLRYGVGWEESFDDKVSPTRPMGMMTQELRKEVTKYGSLCQLTYANFVHFNGTGRPRVLNPANFLPDVRAQSFTPAQEPTWVNTKQADVLSHIVLEDERFYLKATSGLFPGELSSANILRRLLPSVVYGPGTAPQSRNWIGYVAVSERLKERNDERDLVVVFRGTQAKTEWISDIVWQMVPWSELQQAGDSNIRVAKGFETMYRRFDSTPGNTVSIQGQVHVAVRTLLEKYSTDDTGKITSISVTGHSLGGALASLCAFDIAWSRINRLGDQQTGDYVPVTAFTFEAPRVGNTEYAKVFEAQGRRTAGASGPVKENGHFNADVLEHFVNVKMLRVINRPDIVPKEPCLEFSWRYALIPWRWWKLLRFLYVSIKALFSAPRDGYAPSGYVHGGRVYEVDTREWPKTSYPPLKSIKGLGDKIGQWHDLLLPLYLIDPEHRVVGDLALDADAINHY</sequence>
<dbReference type="AlphaFoldDB" id="A0AAV1HQ77"/>
<dbReference type="CDD" id="cd00519">
    <property type="entry name" value="Lipase_3"/>
    <property type="match status" value="1"/>
</dbReference>
<dbReference type="GO" id="GO:0009507">
    <property type="term" value="C:chloroplast"/>
    <property type="evidence" value="ECO:0007669"/>
    <property type="project" value="UniProtKB-SubCell"/>
</dbReference>
<evidence type="ECO:0000256" key="8">
    <source>
        <dbReference type="SAM" id="MobiDB-lite"/>
    </source>
</evidence>
<dbReference type="InterPro" id="IPR002921">
    <property type="entry name" value="Fungal_lipase-type"/>
</dbReference>
<accession>A0AAV1HQ77</accession>
<dbReference type="PANTHER" id="PTHR31403:SF7">
    <property type="entry name" value="PHOSPHOLIPASE A1-IGAMMA3, CHLOROPLASTIC"/>
    <property type="match status" value="1"/>
</dbReference>
<comment type="caution">
    <text evidence="10">The sequence shown here is derived from an EMBL/GenBank/DDBJ whole genome shotgun (WGS) entry which is preliminary data.</text>
</comment>
<keyword evidence="3" id="KW-0934">Plastid</keyword>
<feature type="region of interest" description="Disordered" evidence="8">
    <location>
        <begin position="1"/>
        <end position="29"/>
    </location>
</feature>
<dbReference type="Proteomes" id="UP001314263">
    <property type="component" value="Unassembled WGS sequence"/>
</dbReference>
<name>A0AAV1HQ77_9CHLO</name>
<protein>
    <recommendedName>
        <fullName evidence="9">Fungal lipase-type domain-containing protein</fullName>
    </recommendedName>
</protein>
<dbReference type="InterPro" id="IPR029058">
    <property type="entry name" value="AB_hydrolase_fold"/>
</dbReference>
<reference evidence="10 11" key="1">
    <citation type="submission" date="2023-10" db="EMBL/GenBank/DDBJ databases">
        <authorList>
            <person name="Maclean D."/>
            <person name="Macfadyen A."/>
        </authorList>
    </citation>
    <scope>NUCLEOTIDE SEQUENCE [LARGE SCALE GENOMIC DNA]</scope>
</reference>
<evidence type="ECO:0000259" key="9">
    <source>
        <dbReference type="Pfam" id="PF01764"/>
    </source>
</evidence>
<proteinExistence type="predicted"/>
<dbReference type="PANTHER" id="PTHR31403">
    <property type="entry name" value="PHOSPHOLIPASE A1-IBETA2, CHLOROPLASTIC"/>
    <property type="match status" value="1"/>
</dbReference>
<keyword evidence="6" id="KW-0442">Lipid degradation</keyword>
<keyword evidence="2" id="KW-0150">Chloroplast</keyword>
<comment type="subcellular location">
    <subcellularLocation>
        <location evidence="1">Plastid</location>
        <location evidence="1">Chloroplast</location>
    </subcellularLocation>
</comment>
<dbReference type="SUPFAM" id="SSF53474">
    <property type="entry name" value="alpha/beta-Hydrolases"/>
    <property type="match status" value="1"/>
</dbReference>
<feature type="compositionally biased region" description="Low complexity" evidence="8">
    <location>
        <begin position="7"/>
        <end position="20"/>
    </location>
</feature>
<evidence type="ECO:0000256" key="4">
    <source>
        <dbReference type="ARBA" id="ARBA00022801"/>
    </source>
</evidence>
<evidence type="ECO:0000256" key="6">
    <source>
        <dbReference type="ARBA" id="ARBA00022963"/>
    </source>
</evidence>
<keyword evidence="5" id="KW-0809">Transit peptide</keyword>
<dbReference type="GO" id="GO:0004620">
    <property type="term" value="F:phospholipase activity"/>
    <property type="evidence" value="ECO:0007669"/>
    <property type="project" value="TreeGrafter"/>
</dbReference>
<dbReference type="Pfam" id="PF01764">
    <property type="entry name" value="Lipase_3"/>
    <property type="match status" value="1"/>
</dbReference>
<feature type="domain" description="Fungal lipase-type" evidence="9">
    <location>
        <begin position="263"/>
        <end position="451"/>
    </location>
</feature>
<keyword evidence="4" id="KW-0378">Hydrolase</keyword>